<reference evidence="1 2" key="2">
    <citation type="submission" date="2020-03" db="EMBL/GenBank/DDBJ databases">
        <authorList>
            <person name="Ichikawa N."/>
            <person name="Kimura A."/>
            <person name="Kitahashi Y."/>
            <person name="Uohara A."/>
        </authorList>
    </citation>
    <scope>NUCLEOTIDE SEQUENCE [LARGE SCALE GENOMIC DNA]</scope>
    <source>
        <strain evidence="1 2">NBRC 108639</strain>
    </source>
</reference>
<sequence>MTLPSDERERLLSLYRHRVDTYLDVDPEFGQRWRSWCRTLLSYGGLLVVAPAAPESDLERLLSSAVAFGPEARSIQADVGECHRNVAELWIDGAIEAIGTGYALSADELWRQHSWGVDVGGVLVETTDERCAYMGIVLPARAPSMQFAGSNAQEHLKTVLRQRGPRAAELIGMIRELTSLGQARPT</sequence>
<dbReference type="Proteomes" id="UP000482800">
    <property type="component" value="Unassembled WGS sequence"/>
</dbReference>
<dbReference type="RefSeq" id="WP_173054709.1">
    <property type="nucleotide sequence ID" value="NZ_BAABGO010000130.1"/>
</dbReference>
<gene>
    <name evidence="1" type="ORF">Phou_015220</name>
</gene>
<reference evidence="1 2" key="1">
    <citation type="submission" date="2020-03" db="EMBL/GenBank/DDBJ databases">
        <title>Whole genome shotgun sequence of Phytohabitans houttuyneae NBRC 108639.</title>
        <authorList>
            <person name="Komaki H."/>
            <person name="Tamura T."/>
        </authorList>
    </citation>
    <scope>NUCLEOTIDE SEQUENCE [LARGE SCALE GENOMIC DNA]</scope>
    <source>
        <strain evidence="1 2">NBRC 108639</strain>
    </source>
</reference>
<proteinExistence type="predicted"/>
<evidence type="ECO:0000313" key="1">
    <source>
        <dbReference type="EMBL" id="GFJ77342.1"/>
    </source>
</evidence>
<accession>A0A6V8JXA8</accession>
<keyword evidence="2" id="KW-1185">Reference proteome</keyword>
<evidence type="ECO:0000313" key="2">
    <source>
        <dbReference type="Proteomes" id="UP000482800"/>
    </source>
</evidence>
<dbReference type="AlphaFoldDB" id="A0A6V8JXA8"/>
<comment type="caution">
    <text evidence="1">The sequence shown here is derived from an EMBL/GenBank/DDBJ whole genome shotgun (WGS) entry which is preliminary data.</text>
</comment>
<dbReference type="EMBL" id="BLPF01000001">
    <property type="protein sequence ID" value="GFJ77342.1"/>
    <property type="molecule type" value="Genomic_DNA"/>
</dbReference>
<protein>
    <submittedName>
        <fullName evidence="1">Uncharacterized protein</fullName>
    </submittedName>
</protein>
<organism evidence="1 2">
    <name type="scientific">Phytohabitans houttuyneae</name>
    <dbReference type="NCBI Taxonomy" id="1076126"/>
    <lineage>
        <taxon>Bacteria</taxon>
        <taxon>Bacillati</taxon>
        <taxon>Actinomycetota</taxon>
        <taxon>Actinomycetes</taxon>
        <taxon>Micromonosporales</taxon>
        <taxon>Micromonosporaceae</taxon>
    </lineage>
</organism>
<name>A0A6V8JXA8_9ACTN</name>